<dbReference type="SUPFAM" id="SSF56349">
    <property type="entry name" value="DNA breaking-rejoining enzymes"/>
    <property type="match status" value="1"/>
</dbReference>
<feature type="domain" description="Tyr recombinase" evidence="4">
    <location>
        <begin position="103"/>
        <end position="303"/>
    </location>
</feature>
<dbReference type="GO" id="GO:0015074">
    <property type="term" value="P:DNA integration"/>
    <property type="evidence" value="ECO:0007669"/>
    <property type="project" value="InterPro"/>
</dbReference>
<keyword evidence="6" id="KW-1185">Reference proteome</keyword>
<name>A0AAE3VHK5_9BACT</name>
<sequence length="312" mass="35943">MKRRTITSFAQEYLRYRHSLGFRLKIEGPLLMKFATFADAEAEDGRLDTTLALRWARLPGAASPLYWARRLEIVRCFARYLLVFDCRTQVPPKGILGPAHRRISPHIYTEQELKALINACVELEPVDGLRPHTYATLFGLLASTGLRISEALCLEDFDVDLRNSVLSIRETKFHKSRLVPVHPSVRDQLTTYRRMRIQHCPHPSSCSFFLSDRGAALPYSTVRHVFRAIVRHLGWEPQDGRRCPRIYDLRHTFASRRLATWQQEGADLRAMLPALSTYMGHVKVSDTYWYLSAIPELFAEATSSFEQFAHPK</sequence>
<evidence type="ECO:0000259" key="4">
    <source>
        <dbReference type="PROSITE" id="PS51898"/>
    </source>
</evidence>
<proteinExistence type="inferred from homology"/>
<organism evidence="5 6">
    <name type="scientific">Oligosphaera ethanolica</name>
    <dbReference type="NCBI Taxonomy" id="760260"/>
    <lineage>
        <taxon>Bacteria</taxon>
        <taxon>Pseudomonadati</taxon>
        <taxon>Lentisphaerota</taxon>
        <taxon>Oligosphaeria</taxon>
        <taxon>Oligosphaerales</taxon>
        <taxon>Oligosphaeraceae</taxon>
        <taxon>Oligosphaera</taxon>
    </lineage>
</organism>
<evidence type="ECO:0000256" key="1">
    <source>
        <dbReference type="ARBA" id="ARBA00008857"/>
    </source>
</evidence>
<comment type="similarity">
    <text evidence="1">Belongs to the 'phage' integrase family.</text>
</comment>
<comment type="caution">
    <text evidence="5">The sequence shown here is derived from an EMBL/GenBank/DDBJ whole genome shotgun (WGS) entry which is preliminary data.</text>
</comment>
<accession>A0AAE3VHK5</accession>
<dbReference type="Pfam" id="PF00589">
    <property type="entry name" value="Phage_integrase"/>
    <property type="match status" value="1"/>
</dbReference>
<dbReference type="PROSITE" id="PS51898">
    <property type="entry name" value="TYR_RECOMBINASE"/>
    <property type="match status" value="1"/>
</dbReference>
<dbReference type="InterPro" id="IPR002104">
    <property type="entry name" value="Integrase_catalytic"/>
</dbReference>
<dbReference type="InterPro" id="IPR013762">
    <property type="entry name" value="Integrase-like_cat_sf"/>
</dbReference>
<dbReference type="GO" id="GO:0003677">
    <property type="term" value="F:DNA binding"/>
    <property type="evidence" value="ECO:0007669"/>
    <property type="project" value="UniProtKB-KW"/>
</dbReference>
<evidence type="ECO:0000256" key="3">
    <source>
        <dbReference type="ARBA" id="ARBA00023172"/>
    </source>
</evidence>
<evidence type="ECO:0000256" key="2">
    <source>
        <dbReference type="ARBA" id="ARBA00023125"/>
    </source>
</evidence>
<dbReference type="CDD" id="cd00797">
    <property type="entry name" value="INT_RitB_C_like"/>
    <property type="match status" value="1"/>
</dbReference>
<dbReference type="PANTHER" id="PTHR30349:SF41">
    <property type="entry name" value="INTEGRASE_RECOMBINASE PROTEIN MJ0367-RELATED"/>
    <property type="match status" value="1"/>
</dbReference>
<dbReference type="RefSeq" id="WP_307262176.1">
    <property type="nucleotide sequence ID" value="NZ_JAUSVL010000001.1"/>
</dbReference>
<dbReference type="Gene3D" id="1.10.443.10">
    <property type="entry name" value="Intergrase catalytic core"/>
    <property type="match status" value="1"/>
</dbReference>
<dbReference type="GO" id="GO:0006310">
    <property type="term" value="P:DNA recombination"/>
    <property type="evidence" value="ECO:0007669"/>
    <property type="project" value="UniProtKB-KW"/>
</dbReference>
<evidence type="ECO:0000313" key="5">
    <source>
        <dbReference type="EMBL" id="MDQ0290570.1"/>
    </source>
</evidence>
<dbReference type="InterPro" id="IPR011010">
    <property type="entry name" value="DNA_brk_join_enz"/>
</dbReference>
<dbReference type="EMBL" id="JAUSVL010000001">
    <property type="protein sequence ID" value="MDQ0290570.1"/>
    <property type="molecule type" value="Genomic_DNA"/>
</dbReference>
<dbReference type="PANTHER" id="PTHR30349">
    <property type="entry name" value="PHAGE INTEGRASE-RELATED"/>
    <property type="match status" value="1"/>
</dbReference>
<reference evidence="5" key="1">
    <citation type="submission" date="2023-07" db="EMBL/GenBank/DDBJ databases">
        <title>Genomic Encyclopedia of Type Strains, Phase IV (KMG-IV): sequencing the most valuable type-strain genomes for metagenomic binning, comparative biology and taxonomic classification.</title>
        <authorList>
            <person name="Goeker M."/>
        </authorList>
    </citation>
    <scope>NUCLEOTIDE SEQUENCE</scope>
    <source>
        <strain evidence="5">DSM 24202</strain>
    </source>
</reference>
<dbReference type="Proteomes" id="UP001238163">
    <property type="component" value="Unassembled WGS sequence"/>
</dbReference>
<keyword evidence="2" id="KW-0238">DNA-binding</keyword>
<gene>
    <name evidence="5" type="ORF">J3R75_002677</name>
</gene>
<keyword evidence="3" id="KW-0233">DNA recombination</keyword>
<dbReference type="AlphaFoldDB" id="A0AAE3VHK5"/>
<evidence type="ECO:0000313" key="6">
    <source>
        <dbReference type="Proteomes" id="UP001238163"/>
    </source>
</evidence>
<protein>
    <submittedName>
        <fullName evidence="5">Integrase</fullName>
    </submittedName>
</protein>
<dbReference type="InterPro" id="IPR050090">
    <property type="entry name" value="Tyrosine_recombinase_XerCD"/>
</dbReference>